<keyword evidence="6" id="KW-1185">Reference proteome</keyword>
<dbReference type="AlphaFoldDB" id="R0JAT6"/>
<dbReference type="EMBL" id="KB745040">
    <property type="protein sequence ID" value="EOA94086.1"/>
    <property type="molecule type" value="Genomic_DNA"/>
</dbReference>
<evidence type="ECO:0000256" key="4">
    <source>
        <dbReference type="ARBA" id="ARBA00023136"/>
    </source>
</evidence>
<dbReference type="InterPro" id="IPR019372">
    <property type="entry name" value="LHFPL"/>
</dbReference>
<evidence type="ECO:0000256" key="3">
    <source>
        <dbReference type="ARBA" id="ARBA00022989"/>
    </source>
</evidence>
<gene>
    <name evidence="5" type="ORF">Anapl_17152</name>
</gene>
<keyword evidence="4" id="KW-0472">Membrane</keyword>
<evidence type="ECO:0000313" key="6">
    <source>
        <dbReference type="Proteomes" id="UP000296049"/>
    </source>
</evidence>
<protein>
    <submittedName>
        <fullName evidence="5">Lipoma HMGIC fusion partner</fullName>
    </submittedName>
</protein>
<evidence type="ECO:0000256" key="1">
    <source>
        <dbReference type="ARBA" id="ARBA00004141"/>
    </source>
</evidence>
<dbReference type="Pfam" id="PF10242">
    <property type="entry name" value="L_HMGIC_fpl"/>
    <property type="match status" value="1"/>
</dbReference>
<keyword evidence="2" id="KW-0812">Transmembrane</keyword>
<dbReference type="GO" id="GO:0016020">
    <property type="term" value="C:membrane"/>
    <property type="evidence" value="ECO:0007669"/>
    <property type="project" value="UniProtKB-SubCell"/>
</dbReference>
<proteinExistence type="predicted"/>
<keyword evidence="3" id="KW-1133">Transmembrane helix</keyword>
<name>R0JAT6_ANAPL</name>
<accession>R0JAT6</accession>
<evidence type="ECO:0000256" key="2">
    <source>
        <dbReference type="ARBA" id="ARBA00022692"/>
    </source>
</evidence>
<sequence>MDPTSCCQLCSPRGKKKSDDTVNAASLLIGSGCALYPLGWDSEEVRQTCGNLSNQFELAVTLRCCPSRTGTSEAWGKAAAATKAAQADGSKHTPLLALHGGSSLNCCEKALLARVVVWKAGTCEIGWAYYCTGFLGSPLFMSAQGPSKPAARGQWHSVYLHGAMGNFDHLHTGQQNCLRAKLTISLDALDALHGAMHTALLIFCSQVLHFGDLSQHFSLLKHVRQPAFVPFGSNSTVSAQEGESCFMEMPDDFSAVSKCTGWDSSQSTLSPFLGDIFCSEFPAVQMDVTVTSVKHFQYTSWTLGFALNIFSAFVKKHVCIPSLSGHHRAGLPKLCEEHVVTILLWRVIAVSIFFHPYCPCLTQENSNSDRVTRMLAAAHVERRFVMKEDFTAGAEKT</sequence>
<reference evidence="6" key="1">
    <citation type="journal article" date="2013" name="Nat. Genet.">
        <title>The duck genome and transcriptome provide insight into an avian influenza virus reservoir species.</title>
        <authorList>
            <person name="Huang Y."/>
            <person name="Li Y."/>
            <person name="Burt D.W."/>
            <person name="Chen H."/>
            <person name="Zhang Y."/>
            <person name="Qian W."/>
            <person name="Kim H."/>
            <person name="Gan S."/>
            <person name="Zhao Y."/>
            <person name="Li J."/>
            <person name="Yi K."/>
            <person name="Feng H."/>
            <person name="Zhu P."/>
            <person name="Li B."/>
            <person name="Liu Q."/>
            <person name="Fairley S."/>
            <person name="Magor K.E."/>
            <person name="Du Z."/>
            <person name="Hu X."/>
            <person name="Goodman L."/>
            <person name="Tafer H."/>
            <person name="Vignal A."/>
            <person name="Lee T."/>
            <person name="Kim K.W."/>
            <person name="Sheng Z."/>
            <person name="An Y."/>
            <person name="Searle S."/>
            <person name="Herrero J."/>
            <person name="Groenen M.A."/>
            <person name="Crooijmans R.P."/>
            <person name="Faraut T."/>
            <person name="Cai Q."/>
            <person name="Webster R.G."/>
            <person name="Aldridge J.R."/>
            <person name="Warren W.C."/>
            <person name="Bartschat S."/>
            <person name="Kehr S."/>
            <person name="Marz M."/>
            <person name="Stadler P.F."/>
            <person name="Smith J."/>
            <person name="Kraus R.H."/>
            <person name="Zhao Y."/>
            <person name="Ren L."/>
            <person name="Fei J."/>
            <person name="Morisson M."/>
            <person name="Kaiser P."/>
            <person name="Griffin D.K."/>
            <person name="Rao M."/>
            <person name="Pitel F."/>
            <person name="Wang J."/>
            <person name="Li N."/>
        </authorList>
    </citation>
    <scope>NUCLEOTIDE SEQUENCE [LARGE SCALE GENOMIC DNA]</scope>
</reference>
<organism evidence="5 6">
    <name type="scientific">Anas platyrhynchos</name>
    <name type="common">Mallard</name>
    <name type="synonym">Anas boschas</name>
    <dbReference type="NCBI Taxonomy" id="8839"/>
    <lineage>
        <taxon>Eukaryota</taxon>
        <taxon>Metazoa</taxon>
        <taxon>Chordata</taxon>
        <taxon>Craniata</taxon>
        <taxon>Vertebrata</taxon>
        <taxon>Euteleostomi</taxon>
        <taxon>Archelosauria</taxon>
        <taxon>Archosauria</taxon>
        <taxon>Dinosauria</taxon>
        <taxon>Saurischia</taxon>
        <taxon>Theropoda</taxon>
        <taxon>Coelurosauria</taxon>
        <taxon>Aves</taxon>
        <taxon>Neognathae</taxon>
        <taxon>Galloanserae</taxon>
        <taxon>Anseriformes</taxon>
        <taxon>Anatidae</taxon>
        <taxon>Anatinae</taxon>
        <taxon>Anas</taxon>
    </lineage>
</organism>
<comment type="subcellular location">
    <subcellularLocation>
        <location evidence="1">Membrane</location>
        <topology evidence="1">Multi-pass membrane protein</topology>
    </subcellularLocation>
</comment>
<evidence type="ECO:0000313" key="5">
    <source>
        <dbReference type="EMBL" id="EOA94086.1"/>
    </source>
</evidence>
<dbReference type="Proteomes" id="UP000296049">
    <property type="component" value="Unassembled WGS sequence"/>
</dbReference>